<evidence type="ECO:0000313" key="4">
    <source>
        <dbReference type="Proteomes" id="UP001057375"/>
    </source>
</evidence>
<comment type="caution">
    <text evidence="3">The sequence shown here is derived from an EMBL/GenBank/DDBJ whole genome shotgun (WGS) entry which is preliminary data.</text>
</comment>
<keyword evidence="2" id="KW-0812">Transmembrane</keyword>
<proteinExistence type="predicted"/>
<sequence>MSQKILFDEQMIGVATIGLSIDTISDVFASSSLIDSSSSITYVITDSATVLQSSISSHTMLITEATASEEQIFLGALDPCVFQSLVSAEIIVKYSNVQCSSICQCYDYYIVEDSMLSDFYVVSDDTISYSIVSFTSTCSLDYDFYIFKIPEMNIFIIHISDLSSPISASSVSISSSNHNLIESCLSDYAFSFQTEGFSVCDQCPSLTQSSYQASEEYISGCLDDVFSVSLNSYNSEFLFLSSYEIRLIIFTLGLTILAIITIFVLRKICDPSLSNCGKIRGIITPINEVPSIPLQQFVSNIKKYSKFEHSDLQKPVIKDESVGKWLFLGWDGVSVELQPEVWSVDKLAAYYHSKKRNYETLTCITPRDTRSFDEVRAEMGGWLHGCSIEEISRLSMNVWEDIHYIIGYIYYPSLKGKSLSDVIIDYFAEIAGAESTEIEQIDCIKLRCKNLASGLNSLYGMFPIPIYIWIDGYDEDDYKPILVESTDLVCCDFDVLDEYFTKSSCSLEPNLPRKPSIDVCLLSSEELPTLMQEVASKVTNTLIISALLYENISNSAVWLPCDIFTPHGDVKAELKISSTSENKTVMQQHLRTNRKFRAMKVVADVCFLLHLHSLALNFLKIYMEQPKDDNLDISLVFAAETKACIFYSQGFAPFAEFKRKMEEEIAKDDAEITKQIAEITKQIADTKLKAESKEKKEELAKKLEAKEKGRELAEKKLREVKIKEEELVYTTLGLLNECEKNREQLHDFPLTLSLLKLRRAQIMNDHHMASYQEHLDVFSSCRDSINSICHSVCDKYIESSLPNALSHAPEFRQVLWTFCGLARILLLLVRSPHKRLSFLVYAFCSRVFEGIASEIPILLAEEMGLHDEKVWMNFIHEYSFHITACPSPFKFVLFSTHPNKPEAHHIQEYHPWECLKIDSDSDVSLSLVEYISITGVDVGIGMGNSTFIICFPEVREAPLLPEGETIPIRFQWKRYHVGTQLNVIGVVIQLLDASLDAKTKIVKKEIIIPATGFVSLSASYQSTSTVSFIPVGITSDISREVFGEIVGVKLIDLSSSSIIHSPIKSYPIIIIPPVSHVHFHKNGQMNGEDVEISHLPPSRPRNVASLCLHFTVSADVTIKCISILNSSKHHCSAEIISSDKGKRERGSVGTILIEFVPYIASELGIQITASRLVQQSSRERKHHSFDTAIRIKIPVEDSVQIHNSILDVSNSLRFTVTNPQSTPTYVKARAISHSSDVVLLTPSSSIQFYLPLALSKDDISHVLKLGLDETFKFDRDILEEFEKIGQILESECRKILCKKSNLVLDGVKVQDFPICITSKVLCKILGNPINISFCSKKTSDRIVGNIIVRNQSHYLLSLCISVFCFDEDVIACGTKNSKGEMRKWMELNAFSCIKIPVSFVLLSSADHEFYVAINIVSAERGHSRRRDKLLLSLDHTYSQVIPLGDTEGKELDLF</sequence>
<gene>
    <name evidence="3" type="ORF">ADUPG1_008178</name>
</gene>
<keyword evidence="2" id="KW-0472">Membrane</keyword>
<organism evidence="3 4">
    <name type="scientific">Aduncisulcus paluster</name>
    <dbReference type="NCBI Taxonomy" id="2918883"/>
    <lineage>
        <taxon>Eukaryota</taxon>
        <taxon>Metamonada</taxon>
        <taxon>Carpediemonas-like organisms</taxon>
        <taxon>Aduncisulcus</taxon>
    </lineage>
</organism>
<dbReference type="Proteomes" id="UP001057375">
    <property type="component" value="Unassembled WGS sequence"/>
</dbReference>
<reference evidence="3" key="1">
    <citation type="submission" date="2022-03" db="EMBL/GenBank/DDBJ databases">
        <title>Draft genome sequence of Aduncisulcus paluster, a free-living microaerophilic Fornicata.</title>
        <authorList>
            <person name="Yuyama I."/>
            <person name="Kume K."/>
            <person name="Tamura T."/>
            <person name="Inagaki Y."/>
            <person name="Hashimoto T."/>
        </authorList>
    </citation>
    <scope>NUCLEOTIDE SEQUENCE</scope>
    <source>
        <strain evidence="3">NY0171</strain>
    </source>
</reference>
<keyword evidence="1" id="KW-0175">Coiled coil</keyword>
<evidence type="ECO:0000313" key="3">
    <source>
        <dbReference type="EMBL" id="GKT34914.1"/>
    </source>
</evidence>
<protein>
    <submittedName>
        <fullName evidence="3">Uncharacterized protein</fullName>
    </submittedName>
</protein>
<feature type="transmembrane region" description="Helical" evidence="2">
    <location>
        <begin position="245"/>
        <end position="265"/>
    </location>
</feature>
<feature type="coiled-coil region" evidence="1">
    <location>
        <begin position="658"/>
        <end position="723"/>
    </location>
</feature>
<accession>A0ABQ5KU14</accession>
<dbReference type="EMBL" id="BQXS01010884">
    <property type="protein sequence ID" value="GKT34914.1"/>
    <property type="molecule type" value="Genomic_DNA"/>
</dbReference>
<keyword evidence="2" id="KW-1133">Transmembrane helix</keyword>
<evidence type="ECO:0000256" key="2">
    <source>
        <dbReference type="SAM" id="Phobius"/>
    </source>
</evidence>
<name>A0ABQ5KU14_9EUKA</name>
<evidence type="ECO:0000256" key="1">
    <source>
        <dbReference type="SAM" id="Coils"/>
    </source>
</evidence>
<keyword evidence="4" id="KW-1185">Reference proteome</keyword>